<keyword evidence="2" id="KW-0472">Membrane</keyword>
<dbReference type="AlphaFoldDB" id="A0A0X3PS61"/>
<reference evidence="3" key="1">
    <citation type="submission" date="2016-01" db="EMBL/GenBank/DDBJ databases">
        <title>Reference transcriptome for the parasite Schistocephalus solidus: insights into the molecular evolution of parasitism.</title>
        <authorList>
            <person name="Hebert F.O."/>
            <person name="Grambauer S."/>
            <person name="Barber I."/>
            <person name="Landry C.R."/>
            <person name="Aubin-Horth N."/>
        </authorList>
    </citation>
    <scope>NUCLEOTIDE SEQUENCE</scope>
</reference>
<name>A0A0X3PS61_SCHSO</name>
<gene>
    <name evidence="3" type="ORF">TR116209</name>
</gene>
<sequence length="285" mass="33227">MSMVSRERKIFLLFPVEVFHWNLRRIIYCLRSELVLHQFYLPLRNSLWIMMKTLRVLLKLIILGRKRRKVQSYGYGGMSDLLRVWQSEDRTPAFIQWRTTCQVENSSSSSASRQVHMGPQLRVMKSYAKKYSHSLPYALYGDRFNQQQQQQNPIGLRLQAIVFGTPKDGFYMRTGYVSWQAILSMDEPTRGDYYRFASLLGGTIAFAIMIFVLPLAIYATLRYKRRLERPPQEDMQPILDNNDNTEHRNPSESSFGIGLRCGGRLRLCRRIPSPDPEGENETGDS</sequence>
<dbReference type="EMBL" id="GEEE01004585">
    <property type="protein sequence ID" value="JAP58640.1"/>
    <property type="molecule type" value="Transcribed_RNA"/>
</dbReference>
<dbReference type="Pfam" id="PF15065">
    <property type="entry name" value="NCU-G1"/>
    <property type="match status" value="1"/>
</dbReference>
<proteinExistence type="predicted"/>
<organism evidence="3">
    <name type="scientific">Schistocephalus solidus</name>
    <name type="common">Tapeworm</name>
    <dbReference type="NCBI Taxonomy" id="70667"/>
    <lineage>
        <taxon>Eukaryota</taxon>
        <taxon>Metazoa</taxon>
        <taxon>Spiralia</taxon>
        <taxon>Lophotrochozoa</taxon>
        <taxon>Platyhelminthes</taxon>
        <taxon>Cestoda</taxon>
        <taxon>Eucestoda</taxon>
        <taxon>Diphyllobothriidea</taxon>
        <taxon>Diphyllobothriidae</taxon>
        <taxon>Schistocephalus</taxon>
    </lineage>
</organism>
<keyword evidence="2" id="KW-1133">Transmembrane helix</keyword>
<protein>
    <submittedName>
        <fullName evidence="4">Lysosomal transcription factor, NCU-G1</fullName>
    </submittedName>
</protein>
<feature type="region of interest" description="Disordered" evidence="1">
    <location>
        <begin position="232"/>
        <end position="254"/>
    </location>
</feature>
<evidence type="ECO:0000256" key="2">
    <source>
        <dbReference type="SAM" id="Phobius"/>
    </source>
</evidence>
<dbReference type="EMBL" id="GEEE01008867">
    <property type="protein sequence ID" value="JAP54358.1"/>
    <property type="molecule type" value="Transcribed_RNA"/>
</dbReference>
<feature type="transmembrane region" description="Helical" evidence="2">
    <location>
        <begin position="193"/>
        <end position="219"/>
    </location>
</feature>
<keyword evidence="2" id="KW-0812">Transmembrane</keyword>
<evidence type="ECO:0000313" key="4">
    <source>
        <dbReference type="EMBL" id="JAP58640.1"/>
    </source>
</evidence>
<evidence type="ECO:0000256" key="1">
    <source>
        <dbReference type="SAM" id="MobiDB-lite"/>
    </source>
</evidence>
<dbReference type="InterPro" id="IPR029382">
    <property type="entry name" value="NCU-G1"/>
</dbReference>
<evidence type="ECO:0000313" key="3">
    <source>
        <dbReference type="EMBL" id="JAP54358.1"/>
    </source>
</evidence>
<accession>A0A0X3PS61</accession>